<dbReference type="Pfam" id="PF12974">
    <property type="entry name" value="Phosphonate-bd"/>
    <property type="match status" value="1"/>
</dbReference>
<keyword evidence="5" id="KW-1185">Reference proteome</keyword>
<dbReference type="SUPFAM" id="SSF53850">
    <property type="entry name" value="Periplasmic binding protein-like II"/>
    <property type="match status" value="1"/>
</dbReference>
<accession>A0A1G5GMB0</accession>
<evidence type="ECO:0000313" key="5">
    <source>
        <dbReference type="Proteomes" id="UP000198636"/>
    </source>
</evidence>
<dbReference type="PROSITE" id="PS51257">
    <property type="entry name" value="PROKAR_LIPOPROTEIN"/>
    <property type="match status" value="1"/>
</dbReference>
<dbReference type="GO" id="GO:0043190">
    <property type="term" value="C:ATP-binding cassette (ABC) transporter complex"/>
    <property type="evidence" value="ECO:0007669"/>
    <property type="project" value="InterPro"/>
</dbReference>
<dbReference type="Gene3D" id="3.40.190.10">
    <property type="entry name" value="Periplasmic binding protein-like II"/>
    <property type="match status" value="2"/>
</dbReference>
<gene>
    <name evidence="4" type="ORF">SAMN03080606_01741</name>
</gene>
<dbReference type="InterPro" id="IPR005770">
    <property type="entry name" value="PhnD"/>
</dbReference>
<evidence type="ECO:0000256" key="1">
    <source>
        <dbReference type="ARBA" id="ARBA00007162"/>
    </source>
</evidence>
<evidence type="ECO:0000256" key="3">
    <source>
        <dbReference type="SAM" id="SignalP"/>
    </source>
</evidence>
<dbReference type="RefSeq" id="WP_091542355.1">
    <property type="nucleotide sequence ID" value="NZ_FMUS01000009.1"/>
</dbReference>
<evidence type="ECO:0000313" key="4">
    <source>
        <dbReference type="EMBL" id="SCY52350.1"/>
    </source>
</evidence>
<evidence type="ECO:0000256" key="2">
    <source>
        <dbReference type="ARBA" id="ARBA00022729"/>
    </source>
</evidence>
<feature type="chain" id="PRO_5039164176" evidence="3">
    <location>
        <begin position="19"/>
        <end position="304"/>
    </location>
</feature>
<dbReference type="PANTHER" id="PTHR35841:SF1">
    <property type="entry name" value="PHOSPHONATES-BINDING PERIPLASMIC PROTEIN"/>
    <property type="match status" value="1"/>
</dbReference>
<dbReference type="STRING" id="1120976.SAMN03080606_01741"/>
<protein>
    <submittedName>
        <fullName evidence="4">Phosphonate transport system substrate-binding protein</fullName>
    </submittedName>
</protein>
<proteinExistence type="inferred from homology"/>
<dbReference type="EMBL" id="FMUS01000009">
    <property type="protein sequence ID" value="SCY52350.1"/>
    <property type="molecule type" value="Genomic_DNA"/>
</dbReference>
<dbReference type="AlphaFoldDB" id="A0A1G5GMB0"/>
<keyword evidence="2 3" id="KW-0732">Signal</keyword>
<feature type="signal peptide" evidence="3">
    <location>
        <begin position="1"/>
        <end position="18"/>
    </location>
</feature>
<dbReference type="OrthoDB" id="9781943at2"/>
<dbReference type="GO" id="GO:0055085">
    <property type="term" value="P:transmembrane transport"/>
    <property type="evidence" value="ECO:0007669"/>
    <property type="project" value="InterPro"/>
</dbReference>
<reference evidence="4 5" key="1">
    <citation type="submission" date="2016-10" db="EMBL/GenBank/DDBJ databases">
        <authorList>
            <person name="de Groot N.N."/>
        </authorList>
    </citation>
    <scope>NUCLEOTIDE SEQUENCE [LARGE SCALE GENOMIC DNA]</scope>
    <source>
        <strain evidence="4 5">DSM 18978</strain>
    </source>
</reference>
<sequence>MKKLLALTLIIMLVVSLAACTKPKAVDEQTALLDQDENWYIPEKIIIGAIPTQNQGDMKNAMDKLGEHFSKELGTQVIVEVYPDYNGVVEAMNYGQVDMAYFGPLTYIIANDRGGAEAIMTLLVNGEPFYYSYMIAHVDSPINTLEDMITDVGQYQFAFGDVNSTSGSLIPTLALKEKGVFRDQMDTDFKEIFYTGGHDAAALAVQEKKVDVGAVDSAIFEVMKKNGVVDETKLKVIWQSEPLFQYPWAVKKGTPNELKEAFQEAFLKVTDQEILDVFGANGFIKADDKDYEPVRQAAKADGRL</sequence>
<dbReference type="NCBIfam" id="TIGR01098">
    <property type="entry name" value="3A0109s03R"/>
    <property type="match status" value="1"/>
</dbReference>
<dbReference type="Proteomes" id="UP000198636">
    <property type="component" value="Unassembled WGS sequence"/>
</dbReference>
<comment type="similarity">
    <text evidence="1">Belongs to the phosphate/phosphite/phosphonate binding protein family.</text>
</comment>
<organism evidence="4 5">
    <name type="scientific">Alkaliphilus peptidifermentans DSM 18978</name>
    <dbReference type="NCBI Taxonomy" id="1120976"/>
    <lineage>
        <taxon>Bacteria</taxon>
        <taxon>Bacillati</taxon>
        <taxon>Bacillota</taxon>
        <taxon>Clostridia</taxon>
        <taxon>Peptostreptococcales</taxon>
        <taxon>Natronincolaceae</taxon>
        <taxon>Alkaliphilus</taxon>
    </lineage>
</organism>
<dbReference type="PANTHER" id="PTHR35841">
    <property type="entry name" value="PHOSPHONATES-BINDING PERIPLASMIC PROTEIN"/>
    <property type="match status" value="1"/>
</dbReference>
<name>A0A1G5GMB0_9FIRM</name>
<dbReference type="CDD" id="cd13572">
    <property type="entry name" value="PBP2_PnhD_2"/>
    <property type="match status" value="1"/>
</dbReference>